<organism evidence="3 4">
    <name type="scientific">Candidatus Woesebacteria bacterium GW2011_GWB1_41_10</name>
    <dbReference type="NCBI Taxonomy" id="1618577"/>
    <lineage>
        <taxon>Bacteria</taxon>
        <taxon>Candidatus Woeseibacteriota</taxon>
    </lineage>
</organism>
<feature type="chain" id="PRO_5002535303" description="Gram-positive cocci surface proteins LPxTG domain-containing protein" evidence="2">
    <location>
        <begin position="24"/>
        <end position="83"/>
    </location>
</feature>
<evidence type="ECO:0000313" key="3">
    <source>
        <dbReference type="EMBL" id="KKR86397.1"/>
    </source>
</evidence>
<accession>A0A0G0XF89</accession>
<dbReference type="Proteomes" id="UP000033858">
    <property type="component" value="Unassembled WGS sequence"/>
</dbReference>
<keyword evidence="1" id="KW-0472">Membrane</keyword>
<gene>
    <name evidence="3" type="ORF">UU32_C0016G0004</name>
</gene>
<comment type="caution">
    <text evidence="3">The sequence shown here is derived from an EMBL/GenBank/DDBJ whole genome shotgun (WGS) entry which is preliminary data.</text>
</comment>
<keyword evidence="2" id="KW-0732">Signal</keyword>
<evidence type="ECO:0000256" key="1">
    <source>
        <dbReference type="SAM" id="Phobius"/>
    </source>
</evidence>
<keyword evidence="1" id="KW-1133">Transmembrane helix</keyword>
<evidence type="ECO:0000313" key="4">
    <source>
        <dbReference type="Proteomes" id="UP000033858"/>
    </source>
</evidence>
<protein>
    <recommendedName>
        <fullName evidence="5">Gram-positive cocci surface proteins LPxTG domain-containing protein</fullName>
    </recommendedName>
</protein>
<keyword evidence="1" id="KW-0812">Transmembrane</keyword>
<sequence>MRKILVSLSLVLTGLLVPASVFAQTTTLEPGVCTSVYGGGVVCGAKHEVVETGLGENLALVGALALGASGVLLFLSKRTKLTA</sequence>
<evidence type="ECO:0008006" key="5">
    <source>
        <dbReference type="Google" id="ProtNLM"/>
    </source>
</evidence>
<evidence type="ECO:0000256" key="2">
    <source>
        <dbReference type="SAM" id="SignalP"/>
    </source>
</evidence>
<feature type="signal peptide" evidence="2">
    <location>
        <begin position="1"/>
        <end position="23"/>
    </location>
</feature>
<reference evidence="3 4" key="1">
    <citation type="journal article" date="2015" name="Nature">
        <title>rRNA introns, odd ribosomes, and small enigmatic genomes across a large radiation of phyla.</title>
        <authorList>
            <person name="Brown C.T."/>
            <person name="Hug L.A."/>
            <person name="Thomas B.C."/>
            <person name="Sharon I."/>
            <person name="Castelle C.J."/>
            <person name="Singh A."/>
            <person name="Wilkins M.J."/>
            <person name="Williams K.H."/>
            <person name="Banfield J.F."/>
        </authorList>
    </citation>
    <scope>NUCLEOTIDE SEQUENCE [LARGE SCALE GENOMIC DNA]</scope>
</reference>
<dbReference type="AlphaFoldDB" id="A0A0G0XF89"/>
<dbReference type="EMBL" id="LCAE01000016">
    <property type="protein sequence ID" value="KKR86397.1"/>
    <property type="molecule type" value="Genomic_DNA"/>
</dbReference>
<proteinExistence type="predicted"/>
<name>A0A0G0XF89_9BACT</name>
<feature type="transmembrane region" description="Helical" evidence="1">
    <location>
        <begin position="58"/>
        <end position="75"/>
    </location>
</feature>